<comment type="caution">
    <text evidence="2">The sequence shown here is derived from an EMBL/GenBank/DDBJ whole genome shotgun (WGS) entry which is preliminary data.</text>
</comment>
<dbReference type="Gene3D" id="3.40.710.10">
    <property type="entry name" value="DD-peptidase/beta-lactamase superfamily"/>
    <property type="match status" value="1"/>
</dbReference>
<evidence type="ECO:0000259" key="1">
    <source>
        <dbReference type="Pfam" id="PF00144"/>
    </source>
</evidence>
<dbReference type="PANTHER" id="PTHR43283">
    <property type="entry name" value="BETA-LACTAMASE-RELATED"/>
    <property type="match status" value="1"/>
</dbReference>
<gene>
    <name evidence="2" type="ORF">JR316_009388</name>
</gene>
<evidence type="ECO:0000313" key="2">
    <source>
        <dbReference type="EMBL" id="KAG5165802.1"/>
    </source>
</evidence>
<dbReference type="PANTHER" id="PTHR43283:SF3">
    <property type="entry name" value="BETA-LACTAMASE FAMILY PROTEIN (AFU_ORTHOLOGUE AFUA_5G07500)"/>
    <property type="match status" value="1"/>
</dbReference>
<name>A0A8H7XRP2_PSICU</name>
<feature type="domain" description="Beta-lactamase-related" evidence="1">
    <location>
        <begin position="48"/>
        <end position="324"/>
    </location>
</feature>
<sequence length="353" mass="39856">MVHLSVEGEESLNKLADQVVLEKNIPGFLFGVTSVDQELYLKTWGYNVIAALQLLEQEKITLETPVSDYLPEFSDLVIIENQMAEVLTYKPTKTVMRYKHLLDYTCGLYYPSKEGDLPGIPVLFEPGENWANGWGSDILGFMIEKITGQTLEKYLQDNVFKPLDITASFYLTPEIKEKLVDLTYRRGGQFERWNNQSRIIEQDPSKVACHMGGDGLYASLKGYLNLLRHLLRIKSGKITNGIISAESVQSIFEPSLHETASNMLSRLLMLDPSMPRDAVAQWGTAIGVTATDWPGRRKKGSGFWWGWAHTFFHIDPSTGIATVFGTQVIPMPDRDVFKIFARFEETLYAGLAE</sequence>
<dbReference type="InterPro" id="IPR012338">
    <property type="entry name" value="Beta-lactam/transpept-like"/>
</dbReference>
<dbReference type="EMBL" id="JAFIQS010000009">
    <property type="protein sequence ID" value="KAG5165802.1"/>
    <property type="molecule type" value="Genomic_DNA"/>
</dbReference>
<accession>A0A8H7XRP2</accession>
<dbReference type="InterPro" id="IPR001466">
    <property type="entry name" value="Beta-lactam-related"/>
</dbReference>
<protein>
    <recommendedName>
        <fullName evidence="1">Beta-lactamase-related domain-containing protein</fullName>
    </recommendedName>
</protein>
<dbReference type="OrthoDB" id="428260at2759"/>
<dbReference type="Pfam" id="PF00144">
    <property type="entry name" value="Beta-lactamase"/>
    <property type="match status" value="1"/>
</dbReference>
<dbReference type="SUPFAM" id="SSF56601">
    <property type="entry name" value="beta-lactamase/transpeptidase-like"/>
    <property type="match status" value="1"/>
</dbReference>
<reference evidence="2" key="1">
    <citation type="submission" date="2021-02" db="EMBL/GenBank/DDBJ databases">
        <title>Psilocybe cubensis genome.</title>
        <authorList>
            <person name="Mckernan K.J."/>
            <person name="Crawford S."/>
            <person name="Trippe A."/>
            <person name="Kane L.T."/>
            <person name="Mclaughlin S."/>
        </authorList>
    </citation>
    <scope>NUCLEOTIDE SEQUENCE [LARGE SCALE GENOMIC DNA]</scope>
    <source>
        <strain evidence="2">MGC-MH-2018</strain>
    </source>
</reference>
<dbReference type="AlphaFoldDB" id="A0A8H7XRP2"/>
<organism evidence="2">
    <name type="scientific">Psilocybe cubensis</name>
    <name type="common">Psychedelic mushroom</name>
    <name type="synonym">Stropharia cubensis</name>
    <dbReference type="NCBI Taxonomy" id="181762"/>
    <lineage>
        <taxon>Eukaryota</taxon>
        <taxon>Fungi</taxon>
        <taxon>Dikarya</taxon>
        <taxon>Basidiomycota</taxon>
        <taxon>Agaricomycotina</taxon>
        <taxon>Agaricomycetes</taxon>
        <taxon>Agaricomycetidae</taxon>
        <taxon>Agaricales</taxon>
        <taxon>Agaricineae</taxon>
        <taxon>Strophariaceae</taxon>
        <taxon>Psilocybe</taxon>
    </lineage>
</organism>
<proteinExistence type="predicted"/>
<dbReference type="InterPro" id="IPR050789">
    <property type="entry name" value="Diverse_Enzym_Activities"/>
</dbReference>